<dbReference type="InterPro" id="IPR013761">
    <property type="entry name" value="SAM/pointed_sf"/>
</dbReference>
<organism evidence="3 4">
    <name type="scientific">Pinctada imbricata</name>
    <name type="common">Atlantic pearl-oyster</name>
    <name type="synonym">Pinctada martensii</name>
    <dbReference type="NCBI Taxonomy" id="66713"/>
    <lineage>
        <taxon>Eukaryota</taxon>
        <taxon>Metazoa</taxon>
        <taxon>Spiralia</taxon>
        <taxon>Lophotrochozoa</taxon>
        <taxon>Mollusca</taxon>
        <taxon>Bivalvia</taxon>
        <taxon>Autobranchia</taxon>
        <taxon>Pteriomorphia</taxon>
        <taxon>Pterioida</taxon>
        <taxon>Pterioidea</taxon>
        <taxon>Pteriidae</taxon>
        <taxon>Pinctada</taxon>
    </lineage>
</organism>
<feature type="region of interest" description="Disordered" evidence="1">
    <location>
        <begin position="214"/>
        <end position="235"/>
    </location>
</feature>
<dbReference type="Proteomes" id="UP001186944">
    <property type="component" value="Unassembled WGS sequence"/>
</dbReference>
<comment type="caution">
    <text evidence="3">The sequence shown here is derived from an EMBL/GenBank/DDBJ whole genome shotgun (WGS) entry which is preliminary data.</text>
</comment>
<name>A0AA88XXE8_PINIB</name>
<feature type="compositionally biased region" description="Low complexity" evidence="1">
    <location>
        <begin position="368"/>
        <end position="380"/>
    </location>
</feature>
<feature type="region of interest" description="Disordered" evidence="1">
    <location>
        <begin position="340"/>
        <end position="383"/>
    </location>
</feature>
<feature type="region of interest" description="Disordered" evidence="1">
    <location>
        <begin position="160"/>
        <end position="183"/>
    </location>
</feature>
<evidence type="ECO:0000313" key="3">
    <source>
        <dbReference type="EMBL" id="KAK3093778.1"/>
    </source>
</evidence>
<dbReference type="Pfam" id="PF17740">
    <property type="entry name" value="DUF5577"/>
    <property type="match status" value="1"/>
</dbReference>
<feature type="region of interest" description="Disordered" evidence="1">
    <location>
        <begin position="40"/>
        <end position="61"/>
    </location>
</feature>
<dbReference type="Pfam" id="PF18017">
    <property type="entry name" value="SAM_4"/>
    <property type="match status" value="1"/>
</dbReference>
<dbReference type="InterPro" id="IPR041477">
    <property type="entry name" value="DUF5577"/>
</dbReference>
<feature type="compositionally biased region" description="Low complexity" evidence="1">
    <location>
        <begin position="220"/>
        <end position="235"/>
    </location>
</feature>
<gene>
    <name evidence="3" type="ORF">FSP39_020123</name>
</gene>
<evidence type="ECO:0000256" key="1">
    <source>
        <dbReference type="SAM" id="MobiDB-lite"/>
    </source>
</evidence>
<dbReference type="InterPro" id="IPR039161">
    <property type="entry name" value="C19orf47-like"/>
</dbReference>
<reference evidence="3" key="1">
    <citation type="submission" date="2019-08" db="EMBL/GenBank/DDBJ databases">
        <title>The improved chromosome-level genome for the pearl oyster Pinctada fucata martensii using PacBio sequencing and Hi-C.</title>
        <authorList>
            <person name="Zheng Z."/>
        </authorList>
    </citation>
    <scope>NUCLEOTIDE SEQUENCE</scope>
    <source>
        <strain evidence="3">ZZ-2019</strain>
        <tissue evidence="3">Adductor muscle</tissue>
    </source>
</reference>
<sequence length="410" mass="43475">MLLDLTKEYLSEMGIKILGDVIAILKHAKEVHSQLAREKVLKGSSRTASPVPTPRRSTAASRTVNHYLGSDPDAAPMNLPVVPKISKELSARLGEAPSQEKPTSKLIKLNPNKLEEVVPVPKSRRVFPEHEGRYKITMPAGTTDKTKKILEQQGLKKSASSSVFDRLGAEKSSSPSTSSSVFNRLGGTSIKRAATSTSLDLDSDEEEDSPLEYAGVLKNSPSPAKKSKPSSLPKSASLGKITITNVFAARSKVTTIKKGQPAKQKASGDSAVTKAKKSDLSGVKFTITNNMASKKALGLKKKAAPVIVSPPVKSAGVLSMDQPDLKVSARQRLGKKTALGVVSSTTGDDEDSPVKKKSGLLGRLGPQKSEVSSTSTASSIKTKKLTLKKGKITSQTGQGVFSRLGKQVNT</sequence>
<keyword evidence="4" id="KW-1185">Reference proteome</keyword>
<feature type="region of interest" description="Disordered" evidence="1">
    <location>
        <begin position="391"/>
        <end position="410"/>
    </location>
</feature>
<accession>A0AA88XXE8</accession>
<dbReference type="Gene3D" id="1.10.150.50">
    <property type="entry name" value="Transcription Factor, Ets-1"/>
    <property type="match status" value="1"/>
</dbReference>
<dbReference type="AlphaFoldDB" id="A0AA88XXE8"/>
<dbReference type="EMBL" id="VSWD01000009">
    <property type="protein sequence ID" value="KAK3093778.1"/>
    <property type="molecule type" value="Genomic_DNA"/>
</dbReference>
<dbReference type="GO" id="GO:0005634">
    <property type="term" value="C:nucleus"/>
    <property type="evidence" value="ECO:0007669"/>
    <property type="project" value="TreeGrafter"/>
</dbReference>
<feature type="compositionally biased region" description="Polar residues" evidence="1">
    <location>
        <begin position="44"/>
        <end position="61"/>
    </location>
</feature>
<evidence type="ECO:0000313" key="4">
    <source>
        <dbReference type="Proteomes" id="UP001186944"/>
    </source>
</evidence>
<evidence type="ECO:0000259" key="2">
    <source>
        <dbReference type="Pfam" id="PF17740"/>
    </source>
</evidence>
<dbReference type="PANTHER" id="PTHR21359:SF1">
    <property type="entry name" value="DUF5577 DOMAIN-CONTAINING PROTEIN"/>
    <property type="match status" value="1"/>
</dbReference>
<proteinExistence type="predicted"/>
<feature type="domain" description="DUF5577" evidence="2">
    <location>
        <begin position="109"/>
        <end position="231"/>
    </location>
</feature>
<dbReference type="PANTHER" id="PTHR21359">
    <property type="entry name" value="DUF5577 DOMAIN-CONTAINING PROTEIN"/>
    <property type="match status" value="1"/>
</dbReference>
<protein>
    <recommendedName>
        <fullName evidence="2">DUF5577 domain-containing protein</fullName>
    </recommendedName>
</protein>